<evidence type="ECO:0000313" key="3">
    <source>
        <dbReference type="Proteomes" id="UP000735302"/>
    </source>
</evidence>
<sequence length="206" mass="23066">MARTLKDSPPHYSPIYGPCHKYRHNLSRTTVITGQDIHSSRAPRGSDVDSPQPCGGGRRANAGRQGSGSGSSLATSPAHDEASRHKDLRRKMVFDLHKEIDKSAHTTHLEEISDMDKITDICFNNLRVMMENKKHRKFLHHMNNNAVAKRRWHLESSSHDSLDVIDFTNNAVSSKFHQQLTKFHVPVIDSANSSVGPKFPLTISPT</sequence>
<protein>
    <submittedName>
        <fullName evidence="2">Uncharacterized protein</fullName>
    </submittedName>
</protein>
<feature type="non-terminal residue" evidence="2">
    <location>
        <position position="206"/>
    </location>
</feature>
<keyword evidence="3" id="KW-1185">Reference proteome</keyword>
<feature type="compositionally biased region" description="Basic and acidic residues" evidence="1">
    <location>
        <begin position="78"/>
        <end position="87"/>
    </location>
</feature>
<accession>A0AAV3XYR4</accession>
<comment type="caution">
    <text evidence="2">The sequence shown here is derived from an EMBL/GenBank/DDBJ whole genome shotgun (WGS) entry which is preliminary data.</text>
</comment>
<reference evidence="2 3" key="1">
    <citation type="journal article" date="2021" name="Elife">
        <title>Chloroplast acquisition without the gene transfer in kleptoplastic sea slugs, Plakobranchus ocellatus.</title>
        <authorList>
            <person name="Maeda T."/>
            <person name="Takahashi S."/>
            <person name="Yoshida T."/>
            <person name="Shimamura S."/>
            <person name="Takaki Y."/>
            <person name="Nagai Y."/>
            <person name="Toyoda A."/>
            <person name="Suzuki Y."/>
            <person name="Arimoto A."/>
            <person name="Ishii H."/>
            <person name="Satoh N."/>
            <person name="Nishiyama T."/>
            <person name="Hasebe M."/>
            <person name="Maruyama T."/>
            <person name="Minagawa J."/>
            <person name="Obokata J."/>
            <person name="Shigenobu S."/>
        </authorList>
    </citation>
    <scope>NUCLEOTIDE SEQUENCE [LARGE SCALE GENOMIC DNA]</scope>
</reference>
<dbReference type="EMBL" id="BLXT01000205">
    <property type="protein sequence ID" value="GFN74991.1"/>
    <property type="molecule type" value="Genomic_DNA"/>
</dbReference>
<gene>
    <name evidence="2" type="ORF">PoB_000149700</name>
</gene>
<dbReference type="Proteomes" id="UP000735302">
    <property type="component" value="Unassembled WGS sequence"/>
</dbReference>
<feature type="compositionally biased region" description="Low complexity" evidence="1">
    <location>
        <begin position="59"/>
        <end position="74"/>
    </location>
</feature>
<organism evidence="2 3">
    <name type="scientific">Plakobranchus ocellatus</name>
    <dbReference type="NCBI Taxonomy" id="259542"/>
    <lineage>
        <taxon>Eukaryota</taxon>
        <taxon>Metazoa</taxon>
        <taxon>Spiralia</taxon>
        <taxon>Lophotrochozoa</taxon>
        <taxon>Mollusca</taxon>
        <taxon>Gastropoda</taxon>
        <taxon>Heterobranchia</taxon>
        <taxon>Euthyneura</taxon>
        <taxon>Panpulmonata</taxon>
        <taxon>Sacoglossa</taxon>
        <taxon>Placobranchoidea</taxon>
        <taxon>Plakobranchidae</taxon>
        <taxon>Plakobranchus</taxon>
    </lineage>
</organism>
<evidence type="ECO:0000256" key="1">
    <source>
        <dbReference type="SAM" id="MobiDB-lite"/>
    </source>
</evidence>
<feature type="region of interest" description="Disordered" evidence="1">
    <location>
        <begin position="36"/>
        <end position="87"/>
    </location>
</feature>
<proteinExistence type="predicted"/>
<name>A0AAV3XYR4_9GAST</name>
<evidence type="ECO:0000313" key="2">
    <source>
        <dbReference type="EMBL" id="GFN74991.1"/>
    </source>
</evidence>
<dbReference type="AlphaFoldDB" id="A0AAV3XYR4"/>